<dbReference type="InterPro" id="IPR012334">
    <property type="entry name" value="Pectin_lyas_fold"/>
</dbReference>
<evidence type="ECO:0000259" key="3">
    <source>
        <dbReference type="SMART" id="SM00722"/>
    </source>
</evidence>
<dbReference type="SMART" id="SM00710">
    <property type="entry name" value="PbH1"/>
    <property type="match status" value="17"/>
</dbReference>
<dbReference type="InterPro" id="IPR022441">
    <property type="entry name" value="Para_beta_helix_rpt-2"/>
</dbReference>
<evidence type="ECO:0000256" key="1">
    <source>
        <dbReference type="ARBA" id="ARBA00022737"/>
    </source>
</evidence>
<dbReference type="InterPro" id="IPR027552">
    <property type="entry name" value="CGP_CTERM"/>
</dbReference>
<organism evidence="4 5">
    <name type="scientific">Thermococcus profundus</name>
    <dbReference type="NCBI Taxonomy" id="49899"/>
    <lineage>
        <taxon>Archaea</taxon>
        <taxon>Methanobacteriati</taxon>
        <taxon>Methanobacteriota</taxon>
        <taxon>Thermococci</taxon>
        <taxon>Thermococcales</taxon>
        <taxon>Thermococcaceae</taxon>
        <taxon>Thermococcus</taxon>
    </lineage>
</organism>
<dbReference type="OrthoDB" id="117568at2157"/>
<dbReference type="KEGG" id="tprf:A3L09_09525"/>
<dbReference type="Pfam" id="PF13229">
    <property type="entry name" value="Beta_helix"/>
    <property type="match status" value="1"/>
</dbReference>
<dbReference type="InterPro" id="IPR013229">
    <property type="entry name" value="PEGA"/>
</dbReference>
<feature type="compositionally biased region" description="Low complexity" evidence="2">
    <location>
        <begin position="2029"/>
        <end position="2060"/>
    </location>
</feature>
<keyword evidence="5" id="KW-1185">Reference proteome</keyword>
<name>A0A2Z2MD53_THEPR</name>
<dbReference type="Pfam" id="PF05048">
    <property type="entry name" value="NosD"/>
    <property type="match status" value="2"/>
</dbReference>
<accession>A0A2Z2MD53</accession>
<dbReference type="Pfam" id="PF08308">
    <property type="entry name" value="PEGA"/>
    <property type="match status" value="19"/>
</dbReference>
<proteinExistence type="predicted"/>
<dbReference type="Gene3D" id="2.160.20.10">
    <property type="entry name" value="Single-stranded right-handed beta-helix, Pectin lyase-like"/>
    <property type="match status" value="3"/>
</dbReference>
<feature type="domain" description="Carbohydrate-binding/sugar hydrolysis" evidence="3">
    <location>
        <begin position="113"/>
        <end position="250"/>
    </location>
</feature>
<evidence type="ECO:0000313" key="5">
    <source>
        <dbReference type="Proteomes" id="UP000250179"/>
    </source>
</evidence>
<reference evidence="4 5" key="1">
    <citation type="submission" date="2016-03" db="EMBL/GenBank/DDBJ databases">
        <title>Complete genome sequence of Thermococcus profundus strain DT5432.</title>
        <authorList>
            <person name="Oger P.M."/>
        </authorList>
    </citation>
    <scope>NUCLEOTIDE SEQUENCE [LARGE SCALE GENOMIC DNA]</scope>
    <source>
        <strain evidence="4 5">DT 5432</strain>
    </source>
</reference>
<evidence type="ECO:0000313" key="4">
    <source>
        <dbReference type="EMBL" id="ASJ03483.1"/>
    </source>
</evidence>
<dbReference type="InterPro" id="IPR007742">
    <property type="entry name" value="NosD_dom"/>
</dbReference>
<dbReference type="InterPro" id="IPR039448">
    <property type="entry name" value="Beta_helix"/>
</dbReference>
<feature type="domain" description="Carbohydrate-binding/sugar hydrolysis" evidence="3">
    <location>
        <begin position="487"/>
        <end position="643"/>
    </location>
</feature>
<evidence type="ECO:0000256" key="2">
    <source>
        <dbReference type="SAM" id="MobiDB-lite"/>
    </source>
</evidence>
<dbReference type="InterPro" id="IPR006626">
    <property type="entry name" value="PbH1"/>
</dbReference>
<dbReference type="Proteomes" id="UP000250179">
    <property type="component" value="Chromosome"/>
</dbReference>
<dbReference type="NCBIfam" id="TIGR04288">
    <property type="entry name" value="CGP_CTERM"/>
    <property type="match status" value="1"/>
</dbReference>
<keyword evidence="1" id="KW-0677">Repeat</keyword>
<dbReference type="EMBL" id="CP014862">
    <property type="protein sequence ID" value="ASJ03483.1"/>
    <property type="molecule type" value="Genomic_DNA"/>
</dbReference>
<dbReference type="PANTHER" id="PTHR36194">
    <property type="entry name" value="S-LAYER-LIKE PROTEIN"/>
    <property type="match status" value="1"/>
</dbReference>
<dbReference type="NCBIfam" id="TIGR03804">
    <property type="entry name" value="para_beta_helix"/>
    <property type="match status" value="7"/>
</dbReference>
<dbReference type="InterPro" id="IPR006633">
    <property type="entry name" value="Carb-bd_sugar_hydrolysis-dom"/>
</dbReference>
<dbReference type="SMART" id="SM00722">
    <property type="entry name" value="CASH"/>
    <property type="match status" value="3"/>
</dbReference>
<dbReference type="InterPro" id="IPR011050">
    <property type="entry name" value="Pectin_lyase_fold/virulence"/>
</dbReference>
<sequence length="2085" mass="227734">MRKGVPLVILVLVLLGSTVPKGFVSSVPVDGCTTIDSLPYTITVSGCYVLGSDFTGISDTALTIQADNVVLDGGGHWINGTGNGYGVYVQNVRNVTLRNLKISSFSKGVYLSYASNTTITNSTILNNGGSSVYLYYSSNTTITGNNLSGNSWDGVYLGHSDHTFIINNTLNNNGDSGVWLNDDSNNNTITGNTMDGNVWGVAVWDSSDDNTIANNVITNGNYGVDLYDSSNDNKVFNNMLVGNYYGIRVIYSSQGNVLYLNYLDNTRNVYSDGSGVNRWYSLEKIPYQYKGRVFASYLGNYWSDYTGSDSNGDGVWDSPYTIDSSNVDGYPLVDSPASYRILSCQVVDSIPVTITVSGCYVLGSDFVGVSGNAIEIQADNVTFYGSWRWVNGTGSGYGVYVSNVSNVTVRDLKISNFSSGVYVTSSHDNAIINSVINTNKSGNGIMINQSLNTIIRDNILTGGGVSVWSSYHSTVVNNIVNGKPLVYIEGASEEVIEGELGQLVIVNSTDIQIVGVTITGTNPGILLVDTDNTVITNSNLTNNYVGIELDFSDNNTISQDIFKGNNNAVYISASNNNTITDNTIRNNGYGIVLRYSSNNTVTGNIISKSSKYGIYLDLSNDNVIYLNYLNGSQNVYSDGSSVNRWYSEEQIEYAYHGKVFISYLGNYWSDYTGSDSNGDGIGESPYSINANNTDKYPLVSSPSEYEKPARLTITSDPTRAEIYINGTYRGVTPTTLVLAPGTYEVLLVKEDYRNYTTTVTLNPGEDRVISADLVLAVGYLKVDTNPTGAKVYINGSLIGTTPLQNYKLPTGRHQLKLVKEGYKEYVTTIEIGPGLTTIVMVRLTPEPAVLTINSDPSGAKVYINGSYEGVTPLDLTLQPGTYEVRLLKEDYEDYTSVVTLEPGEERTLNVSLTPRFGYLTVYSTPAGAEVYVDGSLVGRTPVVGYKLSTGRHGVRIVKEDYEEYFKNVTIEPGEITVVNVTLTPKPAVLAINSDPSGAKVYINGTYEGLTPLDLTLRPGTYEVKLVKKDYENYTSVVTLEPGEEKTLNVSLTPRFGYLTVYSTPSGAEVYVDGSLVGRTPVVEYRLSTGRHEVRIVKEDYEEYFVNVTIEPGETTVVNVTLTPKPAVLTINSDPSGAKAYINGTYEGVTPLNLTLRPGTYEVKLVKEDYEDYSITVTLEPGEERTLSVSLTPRFGYLTVYSTPSGAEVYVDGSLIGKTPIRDYKLLTGRHEVRIVKEDYEEYFMNVTIEPGEITVVNVTLTPKPALLAINSDPSGAKVYINGTYKGVTPLNLTLQPGTYEVKLVKKDYENYTFTVTLEPGEERTLSVSLTPRFGYLTVYSTPAGAGVYVDGSLVGRSPVVGYKLSTGRHEVRIVKEDYEEYFKNVTIEPGETTVVNVTLTPKPAVLAINSDPSGAKVYINGSYEGVTPLNLTLQPGTYEVKLVKEDYENYTSVVTLEPGEERTLNVSLTPRFGYLTVYSVPSDAEVYVDGSLIGRTPVVGYKLSTGRHEVRIVKEDYEEYFVNVTIEPGETTVVNVTLTPKPAVLVINSDPSGAKVYINGTYEGVTPLNLTLQPGTYEVKLVKKDYEDYTSVVTLEPGEEKTLNVSLTPRFGYLTVYSVPSDAEVYVDGSLIGKTPVVEYRLLTGRHEVRIMKENYEEYSKNVTIEPGETTVVNVTLTPKPAVLTINSDPSGAKAYINGTYEGLTPLNLTLQPGTYEVRLLKEDYEDYSITVTLEPGEERTLNVSLTPRFGYLTVYSTPSGAEVYVDGSLVDRTPIRDYKLLTGRHEVRIVKEDYEEYFKNVTIEPGETTVVNVTLTPKPAVLAINSDPSGAKVYINGTYEGVTPLNLTLQPGTYEVRLVKEDYENYTFTVTLEPGEERTLNVSLTPRFGYLTVYSIPSDAEVYVDGSLVGKTPVVECRLSTGRHEVRIVKEDYEEYFMNVTIEPGKSTVINATLTPKPATLTIISIPAGAEVYINGTYEGLTPLNLTLQPGTYEVKLVKDEYKDYRTVIIISADETVSLNPTLSPVETTTTTTTTTATSTTTTTTTTTTPSSSSSTSNTGSGGICGPAGLLVLALLPAILRRRK</sequence>
<dbReference type="PANTHER" id="PTHR36194:SF1">
    <property type="entry name" value="S-LAYER-LIKE PROTEIN"/>
    <property type="match status" value="1"/>
</dbReference>
<dbReference type="SUPFAM" id="SSF51126">
    <property type="entry name" value="Pectin lyase-like"/>
    <property type="match status" value="3"/>
</dbReference>
<gene>
    <name evidence="4" type="ORF">A3L09_09525</name>
</gene>
<feature type="domain" description="Carbohydrate-binding/sugar hydrolysis" evidence="3">
    <location>
        <begin position="309"/>
        <end position="448"/>
    </location>
</feature>
<protein>
    <recommendedName>
        <fullName evidence="3">Carbohydrate-binding/sugar hydrolysis domain-containing protein</fullName>
    </recommendedName>
</protein>
<feature type="region of interest" description="Disordered" evidence="2">
    <location>
        <begin position="2023"/>
        <end position="2062"/>
    </location>
</feature>